<dbReference type="EMBL" id="RRYP01000035">
    <property type="protein sequence ID" value="TNV88199.1"/>
    <property type="molecule type" value="Genomic_DNA"/>
</dbReference>
<evidence type="ECO:0000256" key="1">
    <source>
        <dbReference type="SAM" id="MobiDB-lite"/>
    </source>
</evidence>
<feature type="compositionally biased region" description="Acidic residues" evidence="1">
    <location>
        <begin position="636"/>
        <end position="645"/>
    </location>
</feature>
<feature type="region of interest" description="Disordered" evidence="1">
    <location>
        <begin position="549"/>
        <end position="645"/>
    </location>
</feature>
<evidence type="ECO:0000313" key="2">
    <source>
        <dbReference type="EMBL" id="TNV88199.1"/>
    </source>
</evidence>
<accession>A0A8J8P944</accession>
<evidence type="ECO:0000313" key="3">
    <source>
        <dbReference type="Proteomes" id="UP000785679"/>
    </source>
</evidence>
<keyword evidence="3" id="KW-1185">Reference proteome</keyword>
<sequence length="645" mass="72044">MSHTFQKSSPNFGKEDKGYAAPGSAYNRNPFNQGEMRTDQEEENSNNFGGDLDLKNIGGGQEDENSAAYIAKVRMRKSNAGAQESLKNPRQPAPRLSMAGNSLMMQDSNLNAGMSAVHIPEENQDAYTQFLTPAFHCLKYQQNMNSGAQKKRRLQSKVDSGVMSDGGSQTLVINSIPDEEIQIQLGIDQPFMQGRRKSEKEKEMEANNDYPVDEKSSFSAQIQDKKNGQWGLLDTYGAGAGATGGLFGQTSKANSQTLKVKAPFETLNLKERQDMPQEQSFANANASSTFLRNHQKILYAEDMNDENGSDLKHEPFYRHIVKDQFESKEKIVPNHFRPKHEAFQVPQKYNEDVQESITMAAGTSINPSGIHSNVMLSRVTYSQIQSGVETQQNVTGSMVENTRKTTPPHFLKKQGHNPHGTQVRGKNEVALTSVDDPDKSFTINSGNDPHFVGPGRGSRIAQSQDRRAAMGMRLTDTNQEFKAVPLNAKNNNLHGGINSEEFKINKGFDPQSSNRNGDIPDESSINVKHIDLTFPQDPQAIQGRSDIDYGLESIPKPKKSQGFQQHTRSVDPTVPHFKPAISIQQLEKRNGRKKVKPNSEMIQEEVCRDEDNEDEEGSDFQDQDNEKSMRDGLETFNEDDETQRH</sequence>
<feature type="region of interest" description="Disordered" evidence="1">
    <location>
        <begin position="1"/>
        <end position="65"/>
    </location>
</feature>
<name>A0A8J8P944_HALGN</name>
<gene>
    <name evidence="2" type="ORF">FGO68_gene4101</name>
</gene>
<dbReference type="AlphaFoldDB" id="A0A8J8P944"/>
<feature type="compositionally biased region" description="Acidic residues" evidence="1">
    <location>
        <begin position="607"/>
        <end position="623"/>
    </location>
</feature>
<feature type="region of interest" description="Disordered" evidence="1">
    <location>
        <begin position="406"/>
        <end position="458"/>
    </location>
</feature>
<organism evidence="2 3">
    <name type="scientific">Halteria grandinella</name>
    <dbReference type="NCBI Taxonomy" id="5974"/>
    <lineage>
        <taxon>Eukaryota</taxon>
        <taxon>Sar</taxon>
        <taxon>Alveolata</taxon>
        <taxon>Ciliophora</taxon>
        <taxon>Intramacronucleata</taxon>
        <taxon>Spirotrichea</taxon>
        <taxon>Stichotrichia</taxon>
        <taxon>Sporadotrichida</taxon>
        <taxon>Halteriidae</taxon>
        <taxon>Halteria</taxon>
    </lineage>
</organism>
<protein>
    <submittedName>
        <fullName evidence="2">Uncharacterized protein</fullName>
    </submittedName>
</protein>
<comment type="caution">
    <text evidence="2">The sequence shown here is derived from an EMBL/GenBank/DDBJ whole genome shotgun (WGS) entry which is preliminary data.</text>
</comment>
<feature type="compositionally biased region" description="Polar residues" evidence="1">
    <location>
        <begin position="1"/>
        <end position="11"/>
    </location>
</feature>
<proteinExistence type="predicted"/>
<feature type="compositionally biased region" description="Basic and acidic residues" evidence="1">
    <location>
        <begin position="624"/>
        <end position="633"/>
    </location>
</feature>
<reference evidence="2" key="1">
    <citation type="submission" date="2019-06" db="EMBL/GenBank/DDBJ databases">
        <authorList>
            <person name="Zheng W."/>
        </authorList>
    </citation>
    <scope>NUCLEOTIDE SEQUENCE</scope>
    <source>
        <strain evidence="2">QDHG01</strain>
    </source>
</reference>
<dbReference type="Proteomes" id="UP000785679">
    <property type="component" value="Unassembled WGS sequence"/>
</dbReference>